<accession>A0AAN8Q0B3</accession>
<evidence type="ECO:0000313" key="3">
    <source>
        <dbReference type="Proteomes" id="UP001347796"/>
    </source>
</evidence>
<protein>
    <submittedName>
        <fullName evidence="2">Uncharacterized protein</fullName>
    </submittedName>
</protein>
<name>A0AAN8Q0B3_PATCE</name>
<dbReference type="Gene3D" id="1.20.5.1700">
    <property type="match status" value="1"/>
</dbReference>
<gene>
    <name evidence="2" type="ORF">SNE40_002889</name>
</gene>
<proteinExistence type="predicted"/>
<dbReference type="Proteomes" id="UP001347796">
    <property type="component" value="Unassembled WGS sequence"/>
</dbReference>
<organism evidence="2 3">
    <name type="scientific">Patella caerulea</name>
    <name type="common">Rayed Mediterranean limpet</name>
    <dbReference type="NCBI Taxonomy" id="87958"/>
    <lineage>
        <taxon>Eukaryota</taxon>
        <taxon>Metazoa</taxon>
        <taxon>Spiralia</taxon>
        <taxon>Lophotrochozoa</taxon>
        <taxon>Mollusca</taxon>
        <taxon>Gastropoda</taxon>
        <taxon>Patellogastropoda</taxon>
        <taxon>Patelloidea</taxon>
        <taxon>Patellidae</taxon>
        <taxon>Patella</taxon>
    </lineage>
</organism>
<comment type="caution">
    <text evidence="2">The sequence shown here is derived from an EMBL/GenBank/DDBJ whole genome shotgun (WGS) entry which is preliminary data.</text>
</comment>
<reference evidence="2 3" key="1">
    <citation type="submission" date="2024-01" db="EMBL/GenBank/DDBJ databases">
        <title>The genome of the rayed Mediterranean limpet Patella caerulea (Linnaeus, 1758).</title>
        <authorList>
            <person name="Anh-Thu Weber A."/>
            <person name="Halstead-Nussloch G."/>
        </authorList>
    </citation>
    <scope>NUCLEOTIDE SEQUENCE [LARGE SCALE GENOMIC DNA]</scope>
    <source>
        <strain evidence="2">AATW-2023a</strain>
        <tissue evidence="2">Whole specimen</tissue>
    </source>
</reference>
<keyword evidence="3" id="KW-1185">Reference proteome</keyword>
<dbReference type="AlphaFoldDB" id="A0AAN8Q0B3"/>
<sequence length="264" mass="30262">MAAGAATHVRRCAKYQLLTGYYILTLIILLSGDVETNPGPPKKQNPKGKADFEQVDDENMVDILREVCREMKELKASVHGNVSTLTETVNKLTEELQEMKEINTQLAEENKGLKKVVMKLEEKTDSLENASKQNNIVMSGLDIQATDNPKDIKEKVNKLFRETLNIAKEIPVDKIIPSKDRKYLIVTLNRFIDKNTVITAAKDLKDKAYYITCDYSYKVRQTRKKLIRYLVKAREEGKNASLKFDKLLIERKIYSIQELENGDY</sequence>
<dbReference type="EMBL" id="JAZGQO010000002">
    <property type="protein sequence ID" value="KAK6191149.1"/>
    <property type="molecule type" value="Genomic_DNA"/>
</dbReference>
<keyword evidence="1" id="KW-0175">Coiled coil</keyword>
<evidence type="ECO:0000256" key="1">
    <source>
        <dbReference type="SAM" id="Coils"/>
    </source>
</evidence>
<feature type="coiled-coil region" evidence="1">
    <location>
        <begin position="82"/>
        <end position="133"/>
    </location>
</feature>
<evidence type="ECO:0000313" key="2">
    <source>
        <dbReference type="EMBL" id="KAK6191149.1"/>
    </source>
</evidence>